<dbReference type="AlphaFoldDB" id="A0AAD5E299"/>
<reference evidence="3" key="2">
    <citation type="journal article" date="2022" name="Proc. Natl. Acad. Sci. U.S.A.">
        <title>Diploid-dominant life cycles characterize the early evolution of Fungi.</title>
        <authorList>
            <person name="Amses K.R."/>
            <person name="Simmons D.R."/>
            <person name="Longcore J.E."/>
            <person name="Mondo S.J."/>
            <person name="Seto K."/>
            <person name="Jeronimo G.H."/>
            <person name="Bonds A.E."/>
            <person name="Quandt C.A."/>
            <person name="Davis W.J."/>
            <person name="Chang Y."/>
            <person name="Federici B.A."/>
            <person name="Kuo A."/>
            <person name="LaButti K."/>
            <person name="Pangilinan J."/>
            <person name="Andreopoulos W."/>
            <person name="Tritt A."/>
            <person name="Riley R."/>
            <person name="Hundley H."/>
            <person name="Johnson J."/>
            <person name="Lipzen A."/>
            <person name="Barry K."/>
            <person name="Lang B.F."/>
            <person name="Cuomo C.A."/>
            <person name="Buchler N.E."/>
            <person name="Grigoriev I.V."/>
            <person name="Spatafora J.W."/>
            <person name="Stajich J.E."/>
            <person name="James T.Y."/>
        </authorList>
    </citation>
    <scope>NUCLEOTIDE SEQUENCE</scope>
    <source>
        <strain evidence="3">AG</strain>
    </source>
</reference>
<evidence type="ECO:0000256" key="1">
    <source>
        <dbReference type="ARBA" id="ARBA00023002"/>
    </source>
</evidence>
<dbReference type="PANTHER" id="PTHR10696:SF21">
    <property type="entry name" value="TAUD_TFDA-LIKE DOMAIN-CONTAINING PROTEIN"/>
    <property type="match status" value="1"/>
</dbReference>
<feature type="domain" description="TauD/TfdA-like" evidence="2">
    <location>
        <begin position="41"/>
        <end position="317"/>
    </location>
</feature>
<dbReference type="PANTHER" id="PTHR10696">
    <property type="entry name" value="GAMMA-BUTYROBETAINE HYDROXYLASE-RELATED"/>
    <property type="match status" value="1"/>
</dbReference>
<reference evidence="3" key="1">
    <citation type="submission" date="2021-06" db="EMBL/GenBank/DDBJ databases">
        <authorList>
            <consortium name="DOE Joint Genome Institute"/>
            <person name="Mondo S.J."/>
            <person name="Amses K.R."/>
            <person name="Simmons D.R."/>
            <person name="Longcore J.E."/>
            <person name="Seto K."/>
            <person name="Alves G.H."/>
            <person name="Bonds A.E."/>
            <person name="Quandt C.A."/>
            <person name="Davis W.J."/>
            <person name="Chang Y."/>
            <person name="Letcher P.M."/>
            <person name="Powell M.J."/>
            <person name="Kuo A."/>
            <person name="Labutti K."/>
            <person name="Pangilinan J."/>
            <person name="Andreopoulos W."/>
            <person name="Tritt A."/>
            <person name="Riley R."/>
            <person name="Hundley H."/>
            <person name="Johnson J."/>
            <person name="Lipzen A."/>
            <person name="Barry K."/>
            <person name="Berbee M.L."/>
            <person name="Buchler N.E."/>
            <person name="Grigoriev I.V."/>
            <person name="Spatafora J.W."/>
            <person name="Stajich J.E."/>
            <person name="James T.Y."/>
        </authorList>
    </citation>
    <scope>NUCLEOTIDE SEQUENCE</scope>
    <source>
        <strain evidence="3">AG</strain>
    </source>
</reference>
<dbReference type="Pfam" id="PF02668">
    <property type="entry name" value="TauD"/>
    <property type="match status" value="1"/>
</dbReference>
<keyword evidence="1" id="KW-0560">Oxidoreductase</keyword>
<name>A0AAD5E299_UMBRA</name>
<dbReference type="RefSeq" id="XP_051441115.1">
    <property type="nucleotide sequence ID" value="XM_051591854.1"/>
</dbReference>
<dbReference type="InterPro" id="IPR042098">
    <property type="entry name" value="TauD-like_sf"/>
</dbReference>
<dbReference type="GeneID" id="75917197"/>
<evidence type="ECO:0000313" key="3">
    <source>
        <dbReference type="EMBL" id="KAI8576111.1"/>
    </source>
</evidence>
<evidence type="ECO:0000259" key="2">
    <source>
        <dbReference type="Pfam" id="PF02668"/>
    </source>
</evidence>
<dbReference type="GO" id="GO:0016491">
    <property type="term" value="F:oxidoreductase activity"/>
    <property type="evidence" value="ECO:0007669"/>
    <property type="project" value="UniProtKB-KW"/>
</dbReference>
<dbReference type="EMBL" id="MU620962">
    <property type="protein sequence ID" value="KAI8576111.1"/>
    <property type="molecule type" value="Genomic_DNA"/>
</dbReference>
<dbReference type="InterPro" id="IPR050411">
    <property type="entry name" value="AlphaKG_dependent_hydroxylases"/>
</dbReference>
<dbReference type="SUPFAM" id="SSF51197">
    <property type="entry name" value="Clavaminate synthase-like"/>
    <property type="match status" value="1"/>
</dbReference>
<dbReference type="Gene3D" id="3.60.130.10">
    <property type="entry name" value="Clavaminate synthase-like"/>
    <property type="match status" value="1"/>
</dbReference>
<dbReference type="Proteomes" id="UP001206595">
    <property type="component" value="Unassembled WGS sequence"/>
</dbReference>
<accession>A0AAD5E299</accession>
<sequence length="332" mass="38437">MRATISEDLKSFSGQPFPLIMSNDDNMISNEEDAVSWIKDYKPAILDCLQQHGAVLLRSMPLDVPEAFSLFARAFNFPKFRYINGAAIRHKHAIEVYTECEIDASLYIFLHHELAQSTEYPRYVLFFCEQPAANGGETMLLSSIDLHDRIEKEMPEFVRELEAKGVLYTRYMSEYDMNDGNGRGWKNSLWSSTKKQAENEMTKLGLTWEWLPNEGLLTKLRAPAIRVHPQHGRKVWFNHITNNHQIICRHKRLHPEALHLSNVTFGDGSPFPEDKLHRIIEIQQELCYDVQWRHGDVLLIDNFAVQHGRRPYDGSRRNVFISSWGAEDGSSF</sequence>
<keyword evidence="4" id="KW-1185">Reference proteome</keyword>
<evidence type="ECO:0000313" key="4">
    <source>
        <dbReference type="Proteomes" id="UP001206595"/>
    </source>
</evidence>
<proteinExistence type="predicted"/>
<dbReference type="InterPro" id="IPR003819">
    <property type="entry name" value="TauD/TfdA-like"/>
</dbReference>
<comment type="caution">
    <text evidence="3">The sequence shown here is derived from an EMBL/GenBank/DDBJ whole genome shotgun (WGS) entry which is preliminary data.</text>
</comment>
<gene>
    <name evidence="3" type="ORF">K450DRAFT_258533</name>
</gene>
<protein>
    <recommendedName>
        <fullName evidence="2">TauD/TfdA-like domain-containing protein</fullName>
    </recommendedName>
</protein>
<organism evidence="3 4">
    <name type="scientific">Umbelopsis ramanniana AG</name>
    <dbReference type="NCBI Taxonomy" id="1314678"/>
    <lineage>
        <taxon>Eukaryota</taxon>
        <taxon>Fungi</taxon>
        <taxon>Fungi incertae sedis</taxon>
        <taxon>Mucoromycota</taxon>
        <taxon>Mucoromycotina</taxon>
        <taxon>Umbelopsidomycetes</taxon>
        <taxon>Umbelopsidales</taxon>
        <taxon>Umbelopsidaceae</taxon>
        <taxon>Umbelopsis</taxon>
    </lineage>
</organism>